<gene>
    <name evidence="2" type="ORF">KIL84_005002</name>
</gene>
<accession>A0A9D4B5F6</accession>
<evidence type="ECO:0000313" key="2">
    <source>
        <dbReference type="EMBL" id="KAH1181276.1"/>
    </source>
</evidence>
<keyword evidence="3" id="KW-1185">Reference proteome</keyword>
<feature type="region of interest" description="Disordered" evidence="1">
    <location>
        <begin position="22"/>
        <end position="43"/>
    </location>
</feature>
<dbReference type="EMBL" id="JAHDVG010000468">
    <property type="protein sequence ID" value="KAH1181276.1"/>
    <property type="molecule type" value="Genomic_DNA"/>
</dbReference>
<comment type="caution">
    <text evidence="2">The sequence shown here is derived from an EMBL/GenBank/DDBJ whole genome shotgun (WGS) entry which is preliminary data.</text>
</comment>
<proteinExistence type="predicted"/>
<dbReference type="AlphaFoldDB" id="A0A9D4B5F6"/>
<dbReference type="Proteomes" id="UP000827986">
    <property type="component" value="Unassembled WGS sequence"/>
</dbReference>
<evidence type="ECO:0000313" key="3">
    <source>
        <dbReference type="Proteomes" id="UP000827986"/>
    </source>
</evidence>
<evidence type="ECO:0000256" key="1">
    <source>
        <dbReference type="SAM" id="MobiDB-lite"/>
    </source>
</evidence>
<sequence>MALRSVSLEGMCAGGMGPSALLGLLSSPTDPAEAGPDPRPHFLEGDTNLSPFLVIVDPRLTVGSGFITLDAGALPAALTTSSWAGGSQSDPRTETGKELFSPCLMGTATPTGCSRDWKPIEPGSAQV</sequence>
<organism evidence="2 3">
    <name type="scientific">Mauremys mutica</name>
    <name type="common">yellowpond turtle</name>
    <dbReference type="NCBI Taxonomy" id="74926"/>
    <lineage>
        <taxon>Eukaryota</taxon>
        <taxon>Metazoa</taxon>
        <taxon>Chordata</taxon>
        <taxon>Craniata</taxon>
        <taxon>Vertebrata</taxon>
        <taxon>Euteleostomi</taxon>
        <taxon>Archelosauria</taxon>
        <taxon>Testudinata</taxon>
        <taxon>Testudines</taxon>
        <taxon>Cryptodira</taxon>
        <taxon>Durocryptodira</taxon>
        <taxon>Testudinoidea</taxon>
        <taxon>Geoemydidae</taxon>
        <taxon>Geoemydinae</taxon>
        <taxon>Mauremys</taxon>
    </lineage>
</organism>
<protein>
    <submittedName>
        <fullName evidence="2">Uncharacterized protein</fullName>
    </submittedName>
</protein>
<name>A0A9D4B5F6_9SAUR</name>
<reference evidence="2" key="1">
    <citation type="submission" date="2021-09" db="EMBL/GenBank/DDBJ databases">
        <title>The genome of Mauremys mutica provides insights into the evolution of semi-aquatic lifestyle.</title>
        <authorList>
            <person name="Gong S."/>
            <person name="Gao Y."/>
        </authorList>
    </citation>
    <scope>NUCLEOTIDE SEQUENCE</scope>
    <source>
        <strain evidence="2">MM-2020</strain>
        <tissue evidence="2">Muscle</tissue>
    </source>
</reference>